<evidence type="ECO:0000256" key="5">
    <source>
        <dbReference type="ARBA" id="ARBA00023242"/>
    </source>
</evidence>
<dbReference type="AlphaFoldDB" id="A0A843WQQ6"/>
<dbReference type="Pfam" id="PF04824">
    <property type="entry name" value="Rad21_Rec8"/>
    <property type="match status" value="1"/>
</dbReference>
<dbReference type="Gene3D" id="1.10.10.580">
    <property type="entry name" value="Structural maintenance of chromosome 1. Chain E"/>
    <property type="match status" value="1"/>
</dbReference>
<dbReference type="CDD" id="cd21793">
    <property type="entry name" value="Rad21_Rec8_M_AtSYN1-like"/>
    <property type="match status" value="1"/>
</dbReference>
<accession>A0A843WQQ6</accession>
<dbReference type="GO" id="GO:1990414">
    <property type="term" value="P:replication-born double-strand break repair via sister chromatid exchange"/>
    <property type="evidence" value="ECO:0007669"/>
    <property type="project" value="TreeGrafter"/>
</dbReference>
<name>A0A843WQQ6_COLES</name>
<dbReference type="InterPro" id="IPR036390">
    <property type="entry name" value="WH_DNA-bd_sf"/>
</dbReference>
<dbReference type="InterPro" id="IPR039781">
    <property type="entry name" value="Rad21/Rec8-like"/>
</dbReference>
<dbReference type="InterPro" id="IPR023093">
    <property type="entry name" value="ScpA-like_C"/>
</dbReference>
<evidence type="ECO:0000256" key="3">
    <source>
        <dbReference type="ARBA" id="ARBA00022776"/>
    </source>
</evidence>
<dbReference type="Proteomes" id="UP000652761">
    <property type="component" value="Unassembled WGS sequence"/>
</dbReference>
<comment type="caution">
    <text evidence="10">The sequence shown here is derived from an EMBL/GenBank/DDBJ whole genome shotgun (WGS) entry which is preliminary data.</text>
</comment>
<gene>
    <name evidence="10" type="ORF">Taro_041731</name>
</gene>
<keyword evidence="4" id="KW-0159">Chromosome partition</keyword>
<evidence type="ECO:0000259" key="8">
    <source>
        <dbReference type="Pfam" id="PF04824"/>
    </source>
</evidence>
<evidence type="ECO:0000256" key="4">
    <source>
        <dbReference type="ARBA" id="ARBA00022829"/>
    </source>
</evidence>
<dbReference type="InterPro" id="IPR006910">
    <property type="entry name" value="Rad21_Rec8_N"/>
</dbReference>
<dbReference type="PANTHER" id="PTHR12585">
    <property type="entry name" value="SCC1 / RAD21 FAMILY MEMBER"/>
    <property type="match status" value="1"/>
</dbReference>
<dbReference type="GO" id="GO:0007062">
    <property type="term" value="P:sister chromatid cohesion"/>
    <property type="evidence" value="ECO:0007669"/>
    <property type="project" value="InterPro"/>
</dbReference>
<dbReference type="GO" id="GO:0003682">
    <property type="term" value="F:chromatin binding"/>
    <property type="evidence" value="ECO:0007669"/>
    <property type="project" value="TreeGrafter"/>
</dbReference>
<evidence type="ECO:0008006" key="12">
    <source>
        <dbReference type="Google" id="ProtNLM"/>
    </source>
</evidence>
<keyword evidence="3" id="KW-0132">Cell division</keyword>
<reference evidence="10" key="1">
    <citation type="submission" date="2017-07" db="EMBL/GenBank/DDBJ databases">
        <title>Taro Niue Genome Assembly and Annotation.</title>
        <authorList>
            <person name="Atibalentja N."/>
            <person name="Keating K."/>
            <person name="Fields C.J."/>
        </authorList>
    </citation>
    <scope>NUCLEOTIDE SEQUENCE</scope>
    <source>
        <strain evidence="10">Niue_2</strain>
        <tissue evidence="10">Leaf</tissue>
    </source>
</reference>
<evidence type="ECO:0000256" key="7">
    <source>
        <dbReference type="SAM" id="MobiDB-lite"/>
    </source>
</evidence>
<evidence type="ECO:0000313" key="11">
    <source>
        <dbReference type="Proteomes" id="UP000652761"/>
    </source>
</evidence>
<evidence type="ECO:0000256" key="1">
    <source>
        <dbReference type="ARBA" id="ARBA00004123"/>
    </source>
</evidence>
<comment type="subcellular location">
    <subcellularLocation>
        <location evidence="1">Nucleus</location>
    </subcellularLocation>
</comment>
<proteinExistence type="inferred from homology"/>
<evidence type="ECO:0000313" key="10">
    <source>
        <dbReference type="EMBL" id="MQM08868.1"/>
    </source>
</evidence>
<keyword evidence="5" id="KW-0539">Nucleus</keyword>
<dbReference type="OrthoDB" id="10071381at2759"/>
<evidence type="ECO:0000259" key="9">
    <source>
        <dbReference type="Pfam" id="PF04825"/>
    </source>
</evidence>
<evidence type="ECO:0000256" key="6">
    <source>
        <dbReference type="ARBA" id="ARBA00064543"/>
    </source>
</evidence>
<sequence>MFYSQFILAKKGPLGTIWIAAHLERKLRKNQVADTDIGESVDSILFPDVPIALRLSSHLLVGVVRIYSRKVSYLFHDCSEALLKIKQAFRSTAVDLPPEESTAPYHSITLPETFDLDDFELPDSALLSGNFVDHHVSTREQITLQDTVDATGYSTSQFGLHERFGDGDASQIRLDLDEDVVLDKGSAAHHISNLLGSGGVEGQIPGEPETPFPDMDIDGCQNDYEEEQNAETSKDIPERVADDLGRPVLQNVQDLREEDPSADGYNVQTPCLHKEVSHGEHVRSPHAVPDDVTVNQMLLDSTENAQAPSTPGLMQEAIPANVQENPALSPSGKASPSNDAEVIVVNAAQSSHIESDSHVPNDNDILNTTCKMLSPSSILEQPEVVTLASQPLVLPSTASDRSNPPCGDSAGAADSCQDNATLTSNYVSSLRPCNTKMNQDNITSPLDGTNDLLSKLSDVADGKEELHAGGSSAVLQDVNWKSGQVHTPEEADLSKDVSPNEILKDARLEVNYSASNEYPEPERMLFAAARGTDVVNDLGQCTIEFGQCTTAEKGVREFDVSVDKLKSTQGRKRRLTESTPVLLNDNSAKLSRASLLGRNPDYIPHDDDVLASILVGRSPALKMKPTPTVSAMPSSKRTRLSGRSGVPKRKVLMDDTMVLHADAIRQQLINTEDIRRTRRKAPCTNPEIWMMQKCSLEEEIFSEPVLTGVTVELVVLHSQAYDPNEIPDSNCPYVEVPNVQNLGSSGFIEEARVNEMAIVTGNNDGERQEFTDVLRSAETMNRSFKCDADDQRESLRNACQPEVSSCDHQGPVIHTEPDTGTVVNIEAQEPLLSAPYSEGICHLPVDAITEMISIDKQDGSGEENSELPLHEDQQTLLESSQFCKEFGEMNAKVEVSRDDMLNYTEEGSTAGDTSLSYPKNSDLDACKAVNDDVPVSVVDHCSTEVEVAFRSNASVLEADVSTSVQDMDIPACEQINIQTNEQSREINMDSSIDGQVVAEDDNGKATSEHMLVNVAEEVAMSDSQPTSTRLEDNPATVGESVSIQDVMMGTSHLDSSAPGDSNVQDLFSAMDENDTDFLNVDDEADYDEEVDNDVPNTEEAQPIENSGWSTRTRGVARYLKSLFDDESGPRKTTVAMDHLLAGKTRKEASRMFFETLVLKTKDFIHVEQENSFRNIDIKPRSKLLKSEF</sequence>
<dbReference type="FunFam" id="1.10.10.580:FF:000002">
    <property type="entry name" value="Sister chromatid cohesion 1 protein 4"/>
    <property type="match status" value="1"/>
</dbReference>
<feature type="region of interest" description="Disordered" evidence="7">
    <location>
        <begin position="624"/>
        <end position="644"/>
    </location>
</feature>
<feature type="region of interest" description="Disordered" evidence="7">
    <location>
        <begin position="395"/>
        <end position="415"/>
    </location>
</feature>
<dbReference type="EMBL" id="NMUH01004226">
    <property type="protein sequence ID" value="MQM08868.1"/>
    <property type="molecule type" value="Genomic_DNA"/>
</dbReference>
<dbReference type="PANTHER" id="PTHR12585:SF69">
    <property type="entry name" value="FI11703P"/>
    <property type="match status" value="1"/>
</dbReference>
<dbReference type="InterPro" id="IPR006909">
    <property type="entry name" value="Rad21/Rec8_C_eu"/>
</dbReference>
<dbReference type="Pfam" id="PF04825">
    <property type="entry name" value="Rad21_Rec8_N"/>
    <property type="match status" value="1"/>
</dbReference>
<comment type="subunit">
    <text evidence="6">Component of the cohesin complex.</text>
</comment>
<dbReference type="GO" id="GO:0007059">
    <property type="term" value="P:chromosome segregation"/>
    <property type="evidence" value="ECO:0007669"/>
    <property type="project" value="UniProtKB-KW"/>
</dbReference>
<keyword evidence="3" id="KW-0131">Cell cycle</keyword>
<feature type="domain" description="Rad21/Rec8-like protein C-terminal eukaryotic" evidence="8">
    <location>
        <begin position="1134"/>
        <end position="1182"/>
    </location>
</feature>
<organism evidence="10 11">
    <name type="scientific">Colocasia esculenta</name>
    <name type="common">Wild taro</name>
    <name type="synonym">Arum esculentum</name>
    <dbReference type="NCBI Taxonomy" id="4460"/>
    <lineage>
        <taxon>Eukaryota</taxon>
        <taxon>Viridiplantae</taxon>
        <taxon>Streptophyta</taxon>
        <taxon>Embryophyta</taxon>
        <taxon>Tracheophyta</taxon>
        <taxon>Spermatophyta</taxon>
        <taxon>Magnoliopsida</taxon>
        <taxon>Liliopsida</taxon>
        <taxon>Araceae</taxon>
        <taxon>Aroideae</taxon>
        <taxon>Colocasieae</taxon>
        <taxon>Colocasia</taxon>
    </lineage>
</organism>
<keyword evidence="3" id="KW-0498">Mitosis</keyword>
<protein>
    <recommendedName>
        <fullName evidence="12">Sister chromatid cohesion 1 protein 4</fullName>
    </recommendedName>
</protein>
<dbReference type="GO" id="GO:0005634">
    <property type="term" value="C:nucleus"/>
    <property type="evidence" value="ECO:0007669"/>
    <property type="project" value="UniProtKB-SubCell"/>
</dbReference>
<dbReference type="SUPFAM" id="SSF46785">
    <property type="entry name" value="Winged helix' DNA-binding domain"/>
    <property type="match status" value="1"/>
</dbReference>
<comment type="similarity">
    <text evidence="2">Belongs to the rad21 family.</text>
</comment>
<keyword evidence="11" id="KW-1185">Reference proteome</keyword>
<evidence type="ECO:0000256" key="2">
    <source>
        <dbReference type="ARBA" id="ARBA00009870"/>
    </source>
</evidence>
<feature type="domain" description="Rad21/Rec8-like protein N-terminal" evidence="9">
    <location>
        <begin position="1"/>
        <end position="101"/>
    </location>
</feature>
<dbReference type="GO" id="GO:0008278">
    <property type="term" value="C:cohesin complex"/>
    <property type="evidence" value="ECO:0007669"/>
    <property type="project" value="InterPro"/>
</dbReference>